<keyword evidence="2" id="KW-0472">Membrane</keyword>
<protein>
    <submittedName>
        <fullName evidence="3">Uncharacterized protein</fullName>
    </submittedName>
</protein>
<reference evidence="3 4" key="1">
    <citation type="submission" date="2019-03" db="EMBL/GenBank/DDBJ databases">
        <title>Genomic Encyclopedia of Type Strains, Phase IV (KMG-IV): sequencing the most valuable type-strain genomes for metagenomic binning, comparative biology and taxonomic classification.</title>
        <authorList>
            <person name="Goeker M."/>
        </authorList>
    </citation>
    <scope>NUCLEOTIDE SEQUENCE [LARGE SCALE GENOMIC DNA]</scope>
    <source>
        <strain evidence="3 4">DSM 28559</strain>
    </source>
</reference>
<evidence type="ECO:0000313" key="4">
    <source>
        <dbReference type="Proteomes" id="UP000295711"/>
    </source>
</evidence>
<sequence>MKKGKGAGIVIGLIMIVIIIIGGVHKKVFNCPENNRVIRESTDNQAESTKETMQRTEYENKDAQSKVSLRNYDFEVKKTDYHQNESESNYLEVQLIITNNALEEKVMSLNSISLIIYDSEGNEIERFQLGNVNDVDAKKVGIDYFHHMIPANEASEVKLFYLIDDDVMQKGNRVALHFSPFGTEGAVIYGKNEKGETVEIMDTDNVADIYLNSLLERNE</sequence>
<evidence type="ECO:0000256" key="2">
    <source>
        <dbReference type="SAM" id="Phobius"/>
    </source>
</evidence>
<dbReference type="Proteomes" id="UP000295711">
    <property type="component" value="Unassembled WGS sequence"/>
</dbReference>
<keyword evidence="4" id="KW-1185">Reference proteome</keyword>
<keyword evidence="2" id="KW-0812">Transmembrane</keyword>
<keyword evidence="2" id="KW-1133">Transmembrane helix</keyword>
<dbReference type="RefSeq" id="WP_132088372.1">
    <property type="nucleotide sequence ID" value="NZ_JANKAQ010000001.1"/>
</dbReference>
<feature type="transmembrane region" description="Helical" evidence="2">
    <location>
        <begin position="7"/>
        <end position="25"/>
    </location>
</feature>
<comment type="caution">
    <text evidence="3">The sequence shown here is derived from an EMBL/GenBank/DDBJ whole genome shotgun (WGS) entry which is preliminary data.</text>
</comment>
<feature type="region of interest" description="Disordered" evidence="1">
    <location>
        <begin position="41"/>
        <end position="61"/>
    </location>
</feature>
<organism evidence="3 4">
    <name type="scientific">Frisingicoccus caecimuris</name>
    <dbReference type="NCBI Taxonomy" id="1796636"/>
    <lineage>
        <taxon>Bacteria</taxon>
        <taxon>Bacillati</taxon>
        <taxon>Bacillota</taxon>
        <taxon>Clostridia</taxon>
        <taxon>Lachnospirales</taxon>
        <taxon>Lachnospiraceae</taxon>
        <taxon>Frisingicoccus</taxon>
    </lineage>
</organism>
<evidence type="ECO:0000256" key="1">
    <source>
        <dbReference type="SAM" id="MobiDB-lite"/>
    </source>
</evidence>
<proteinExistence type="predicted"/>
<name>A0A4R2LJN8_9FIRM</name>
<gene>
    <name evidence="3" type="ORF">EV212_10229</name>
</gene>
<dbReference type="AlphaFoldDB" id="A0A4R2LJN8"/>
<accession>A0A4R2LJN8</accession>
<evidence type="ECO:0000313" key="3">
    <source>
        <dbReference type="EMBL" id="TCO85715.1"/>
    </source>
</evidence>
<dbReference type="EMBL" id="SLXA01000002">
    <property type="protein sequence ID" value="TCO85715.1"/>
    <property type="molecule type" value="Genomic_DNA"/>
</dbReference>